<dbReference type="EMBL" id="KY684089">
    <property type="protein sequence ID" value="ARF09912.1"/>
    <property type="molecule type" value="Genomic_DNA"/>
</dbReference>
<proteinExistence type="predicted"/>
<evidence type="ECO:0008006" key="2">
    <source>
        <dbReference type="Google" id="ProtNLM"/>
    </source>
</evidence>
<name>A0A1V0SDY3_9VIRU</name>
<accession>A0A1V0SDY3</accession>
<dbReference type="Gene3D" id="1.10.3210.10">
    <property type="entry name" value="Hypothetical protein af1432"/>
    <property type="match status" value="1"/>
</dbReference>
<reference evidence="1" key="1">
    <citation type="journal article" date="2017" name="Science">
        <title>Giant viruses with an expanded complement of translation system components.</title>
        <authorList>
            <person name="Schulz F."/>
            <person name="Yutin N."/>
            <person name="Ivanova N.N."/>
            <person name="Ortega D.R."/>
            <person name="Lee T.K."/>
            <person name="Vierheilig J."/>
            <person name="Daims H."/>
            <person name="Horn M."/>
            <person name="Wagner M."/>
            <person name="Jensen G.J."/>
            <person name="Kyrpides N.C."/>
            <person name="Koonin E.V."/>
            <person name="Woyke T."/>
        </authorList>
    </citation>
    <scope>NUCLEOTIDE SEQUENCE</scope>
    <source>
        <strain evidence="1">ILV1</strain>
    </source>
</reference>
<evidence type="ECO:0000313" key="1">
    <source>
        <dbReference type="EMBL" id="ARF09912.1"/>
    </source>
</evidence>
<sequence length="218" mass="25630">MSCVTLPNIFKFVQASDDQFDDAHKSNHCLDVLELAFRFFWTIGEIDGLSQDRTKAIVEASVLLHEQKDRKREKPLNEEDMFQAIMKDGFSKEETEIINWLISYCSFSKSKEPGRYLPEMKKYEKIMNLLSSADLAEAVNEKSLYRSHEYHRVRMIRNGEESNEKECWKHVKIFYNDPTNGFFARLNAISIPEIRESLKDTLEETDKRLNEMLAKFNL</sequence>
<gene>
    <name evidence="1" type="ORF">Indivirus_5_35</name>
</gene>
<organism evidence="1">
    <name type="scientific">Indivirus ILV1</name>
    <dbReference type="NCBI Taxonomy" id="1977633"/>
    <lineage>
        <taxon>Viruses</taxon>
        <taxon>Varidnaviria</taxon>
        <taxon>Bamfordvirae</taxon>
        <taxon>Nucleocytoviricota</taxon>
        <taxon>Megaviricetes</taxon>
        <taxon>Imitervirales</taxon>
        <taxon>Mimiviridae</taxon>
        <taxon>Klosneuvirinae</taxon>
        <taxon>Indivirus</taxon>
    </lineage>
</organism>
<dbReference type="SUPFAM" id="SSF109604">
    <property type="entry name" value="HD-domain/PDEase-like"/>
    <property type="match status" value="1"/>
</dbReference>
<protein>
    <recommendedName>
        <fullName evidence="2">HD domain-containing protein</fullName>
    </recommendedName>
</protein>